<dbReference type="InterPro" id="IPR006680">
    <property type="entry name" value="Amidohydro-rel"/>
</dbReference>
<reference evidence="2" key="1">
    <citation type="journal article" date="2014" name="Front. Microbiol.">
        <title>High frequency of phylogenetically diverse reductive dehalogenase-homologous genes in deep subseafloor sedimentary metagenomes.</title>
        <authorList>
            <person name="Kawai M."/>
            <person name="Futagami T."/>
            <person name="Toyoda A."/>
            <person name="Takaki Y."/>
            <person name="Nishi S."/>
            <person name="Hori S."/>
            <person name="Arai W."/>
            <person name="Tsubouchi T."/>
            <person name="Morono Y."/>
            <person name="Uchiyama I."/>
            <person name="Ito T."/>
            <person name="Fujiyama A."/>
            <person name="Inagaki F."/>
            <person name="Takami H."/>
        </authorList>
    </citation>
    <scope>NUCLEOTIDE SEQUENCE</scope>
    <source>
        <strain evidence="2">Expedition CK06-06</strain>
    </source>
</reference>
<dbReference type="Gene3D" id="3.20.20.140">
    <property type="entry name" value="Metal-dependent hydrolases"/>
    <property type="match status" value="1"/>
</dbReference>
<accession>X1DSQ6</accession>
<proteinExistence type="predicted"/>
<sequence length="230" mass="25237">EPINADQVLERLRLGLHVMVREGAVRKDLAEIAKIKDHGIDLRRLILVSDGISPDDLMANGYMEALVQKAIDYGFEPINAIQMATLNVAEHFSLDHLIGGIAPGRLADFVIIPDDTTIAAKVIVSNGRVIAQNGNLLTAPRSHSFSTDSLISVKLPRELTPSDFVIRAPENVKNITVRVMNMVTDLVTAEIEERLPVRDGQISVDQNKDIIKIAAIDRTHTPGRLFTGLI</sequence>
<dbReference type="InterPro" id="IPR032466">
    <property type="entry name" value="Metal_Hydrolase"/>
</dbReference>
<feature type="domain" description="Amidohydrolase-related" evidence="1">
    <location>
        <begin position="17"/>
        <end position="114"/>
    </location>
</feature>
<dbReference type="AlphaFoldDB" id="X1DSQ6"/>
<organism evidence="2">
    <name type="scientific">marine sediment metagenome</name>
    <dbReference type="NCBI Taxonomy" id="412755"/>
    <lineage>
        <taxon>unclassified sequences</taxon>
        <taxon>metagenomes</taxon>
        <taxon>ecological metagenomes</taxon>
    </lineage>
</organism>
<name>X1DSQ6_9ZZZZ</name>
<dbReference type="SUPFAM" id="SSF51556">
    <property type="entry name" value="Metallo-dependent hydrolases"/>
    <property type="match status" value="1"/>
</dbReference>
<gene>
    <name evidence="2" type="ORF">S01H4_57541</name>
</gene>
<protein>
    <recommendedName>
        <fullName evidence="1">Amidohydrolase-related domain-containing protein</fullName>
    </recommendedName>
</protein>
<feature type="non-terminal residue" evidence="2">
    <location>
        <position position="230"/>
    </location>
</feature>
<dbReference type="GO" id="GO:0016810">
    <property type="term" value="F:hydrolase activity, acting on carbon-nitrogen (but not peptide) bonds"/>
    <property type="evidence" value="ECO:0007669"/>
    <property type="project" value="InterPro"/>
</dbReference>
<evidence type="ECO:0000259" key="1">
    <source>
        <dbReference type="Pfam" id="PF01979"/>
    </source>
</evidence>
<dbReference type="SUPFAM" id="SSF51338">
    <property type="entry name" value="Composite domain of metallo-dependent hydrolases"/>
    <property type="match status" value="1"/>
</dbReference>
<dbReference type="Pfam" id="PF01979">
    <property type="entry name" value="Amidohydro_1"/>
    <property type="match status" value="1"/>
</dbReference>
<dbReference type="InterPro" id="IPR011059">
    <property type="entry name" value="Metal-dep_hydrolase_composite"/>
</dbReference>
<comment type="caution">
    <text evidence="2">The sequence shown here is derived from an EMBL/GenBank/DDBJ whole genome shotgun (WGS) entry which is preliminary data.</text>
</comment>
<feature type="non-terminal residue" evidence="2">
    <location>
        <position position="1"/>
    </location>
</feature>
<dbReference type="EMBL" id="BART01033497">
    <property type="protein sequence ID" value="GAH07979.1"/>
    <property type="molecule type" value="Genomic_DNA"/>
</dbReference>
<evidence type="ECO:0000313" key="2">
    <source>
        <dbReference type="EMBL" id="GAH07979.1"/>
    </source>
</evidence>